<evidence type="ECO:0000259" key="6">
    <source>
        <dbReference type="Pfam" id="PF00700"/>
    </source>
</evidence>
<name>A0ABU8C1Y7_9GAMM</name>
<reference evidence="7 8" key="1">
    <citation type="journal article" date="2023" name="Ecotoxicol. Environ. Saf.">
        <title>Mercury remediation potential of mercury-resistant strain Rheinheimera metallidurans sp. nov. isolated from a municipal waste dumping site.</title>
        <authorList>
            <person name="Yadav V."/>
            <person name="Manjhi A."/>
            <person name="Vadakedath N."/>
        </authorList>
    </citation>
    <scope>NUCLEOTIDE SEQUENCE [LARGE SCALE GENOMIC DNA]</scope>
    <source>
        <strain evidence="7 8">E-49</strain>
    </source>
</reference>
<organism evidence="7 8">
    <name type="scientific">Rheinheimera muenzenbergensis</name>
    <dbReference type="NCBI Taxonomy" id="1193628"/>
    <lineage>
        <taxon>Bacteria</taxon>
        <taxon>Pseudomonadati</taxon>
        <taxon>Pseudomonadota</taxon>
        <taxon>Gammaproteobacteria</taxon>
        <taxon>Chromatiales</taxon>
        <taxon>Chromatiaceae</taxon>
        <taxon>Rheinheimera</taxon>
    </lineage>
</organism>
<comment type="function">
    <text evidence="4">Flagellin is the subunit protein which polymerizes to form the filaments of bacterial flagella.</text>
</comment>
<dbReference type="EMBL" id="JALAAR010000001">
    <property type="protein sequence ID" value="MEH8015914.1"/>
    <property type="molecule type" value="Genomic_DNA"/>
</dbReference>
<keyword evidence="7" id="KW-0282">Flagellum</keyword>
<dbReference type="InterPro" id="IPR046358">
    <property type="entry name" value="Flagellin_C"/>
</dbReference>
<evidence type="ECO:0000313" key="8">
    <source>
        <dbReference type="Proteomes" id="UP001375382"/>
    </source>
</evidence>
<comment type="similarity">
    <text evidence="1 4">Belongs to the bacterial flagellin family.</text>
</comment>
<evidence type="ECO:0000256" key="2">
    <source>
        <dbReference type="ARBA" id="ARBA00022525"/>
    </source>
</evidence>
<dbReference type="Proteomes" id="UP001375382">
    <property type="component" value="Unassembled WGS sequence"/>
</dbReference>
<comment type="caution">
    <text evidence="7">The sequence shown here is derived from an EMBL/GenBank/DDBJ whole genome shotgun (WGS) entry which is preliminary data.</text>
</comment>
<dbReference type="Pfam" id="PF00669">
    <property type="entry name" value="Flagellin_N"/>
    <property type="match status" value="1"/>
</dbReference>
<dbReference type="PRINTS" id="PR00207">
    <property type="entry name" value="FLAGELLIN"/>
</dbReference>
<evidence type="ECO:0000256" key="4">
    <source>
        <dbReference type="RuleBase" id="RU362073"/>
    </source>
</evidence>
<evidence type="ECO:0000256" key="1">
    <source>
        <dbReference type="ARBA" id="ARBA00005709"/>
    </source>
</evidence>
<keyword evidence="7" id="KW-0966">Cell projection</keyword>
<evidence type="ECO:0000313" key="7">
    <source>
        <dbReference type="EMBL" id="MEH8015914.1"/>
    </source>
</evidence>
<dbReference type="Gene3D" id="1.20.1330.10">
    <property type="entry name" value="f41 fragment of flagellin, N-terminal domain"/>
    <property type="match status" value="1"/>
</dbReference>
<accession>A0ABU8C1Y7</accession>
<feature type="domain" description="Flagellin C-terminal" evidence="6">
    <location>
        <begin position="182"/>
        <end position="264"/>
    </location>
</feature>
<gene>
    <name evidence="7" type="ORF">MN202_01595</name>
</gene>
<dbReference type="InterPro" id="IPR001029">
    <property type="entry name" value="Flagellin_N"/>
</dbReference>
<dbReference type="Pfam" id="PF00700">
    <property type="entry name" value="Flagellin_C"/>
    <property type="match status" value="1"/>
</dbReference>
<dbReference type="SUPFAM" id="SSF64518">
    <property type="entry name" value="Phase 1 flagellin"/>
    <property type="match status" value="1"/>
</dbReference>
<dbReference type="PANTHER" id="PTHR42792:SF2">
    <property type="entry name" value="FLAGELLIN"/>
    <property type="match status" value="1"/>
</dbReference>
<keyword evidence="7" id="KW-0969">Cilium</keyword>
<evidence type="ECO:0000259" key="5">
    <source>
        <dbReference type="Pfam" id="PF00669"/>
    </source>
</evidence>
<sequence>MMKIGNQPQGQERLNNLLQTQQKQAEKLASAKRINSAADDAAGLQIANRLTSTVNEAVQGQRNLYDGIGLAQVYEQSLQNINNDLTEVNTLAVAAGNGIYTDADRQALQQQAQGYLDNAQNTLQTASFGGVSLFNDKDIAFNSGQSNLNLKVEDVGAALTSQNVFSIDLTTQAGAAAANTTLTQATEYVSGLQADAGASINSFAAQARNLNNQQINQAQARSRIEDADFADASAKKASADVLANASIAVRAQARISQEQTLQLLA</sequence>
<evidence type="ECO:0000256" key="3">
    <source>
        <dbReference type="ARBA" id="ARBA00023143"/>
    </source>
</evidence>
<keyword evidence="8" id="KW-1185">Reference proteome</keyword>
<dbReference type="InterPro" id="IPR001492">
    <property type="entry name" value="Flagellin"/>
</dbReference>
<keyword evidence="2 4" id="KW-0964">Secreted</keyword>
<feature type="domain" description="Flagellin N-terminal" evidence="5">
    <location>
        <begin position="11"/>
        <end position="136"/>
    </location>
</feature>
<comment type="subcellular location">
    <subcellularLocation>
        <location evidence="4">Secreted</location>
    </subcellularLocation>
    <subcellularLocation>
        <location evidence="4">Bacterial flagellum</location>
    </subcellularLocation>
</comment>
<dbReference type="PANTHER" id="PTHR42792">
    <property type="entry name" value="FLAGELLIN"/>
    <property type="match status" value="1"/>
</dbReference>
<keyword evidence="3 4" id="KW-0975">Bacterial flagellum</keyword>
<protein>
    <recommendedName>
        <fullName evidence="4">Flagellin</fullName>
    </recommendedName>
</protein>
<proteinExistence type="inferred from homology"/>